<sequence>MCQLIGAAVLRVDSVAMVTTSKMEQSSLERLNNLRQGASKCHLSDPSTQGFSFWPSVLNTLLLVTTSLYPESHAVQLFIAERSPGRADSQGGRIPREGAKGIPREGAEGSPGRALKGSPGRVLKGSPGRVLRDPQGGRKRDPQGVEGAEGSPGRALKGSPGRALKGSPRRALRDPQEGSRSSHDIPAYLKYVSFCTAEKC</sequence>
<name>A0A3B3R8Y2_9TELE</name>
<protein>
    <submittedName>
        <fullName evidence="2">Uncharacterized protein</fullName>
    </submittedName>
</protein>
<reference evidence="2" key="2">
    <citation type="submission" date="2025-09" db="UniProtKB">
        <authorList>
            <consortium name="Ensembl"/>
        </authorList>
    </citation>
    <scope>IDENTIFICATION</scope>
</reference>
<evidence type="ECO:0000256" key="1">
    <source>
        <dbReference type="SAM" id="MobiDB-lite"/>
    </source>
</evidence>
<keyword evidence="3" id="KW-1185">Reference proteome</keyword>
<proteinExistence type="predicted"/>
<feature type="region of interest" description="Disordered" evidence="1">
    <location>
        <begin position="84"/>
        <end position="185"/>
    </location>
</feature>
<dbReference type="Proteomes" id="UP000261540">
    <property type="component" value="Unplaced"/>
</dbReference>
<evidence type="ECO:0000313" key="3">
    <source>
        <dbReference type="Proteomes" id="UP000261540"/>
    </source>
</evidence>
<feature type="compositionally biased region" description="Basic and acidic residues" evidence="1">
    <location>
        <begin position="94"/>
        <end position="107"/>
    </location>
</feature>
<dbReference type="Ensembl" id="ENSPKIT00000039694.1">
    <property type="protein sequence ID" value="ENSPKIP00000015232.1"/>
    <property type="gene ID" value="ENSPKIG00000002015.1"/>
</dbReference>
<feature type="compositionally biased region" description="Basic and acidic residues" evidence="1">
    <location>
        <begin position="171"/>
        <end position="183"/>
    </location>
</feature>
<reference evidence="2" key="1">
    <citation type="submission" date="2025-08" db="UniProtKB">
        <authorList>
            <consortium name="Ensembl"/>
        </authorList>
    </citation>
    <scope>IDENTIFICATION</scope>
</reference>
<dbReference type="AlphaFoldDB" id="A0A3B3R8Y2"/>
<accession>A0A3B3R8Y2</accession>
<organism evidence="2 3">
    <name type="scientific">Paramormyrops kingsleyae</name>
    <dbReference type="NCBI Taxonomy" id="1676925"/>
    <lineage>
        <taxon>Eukaryota</taxon>
        <taxon>Metazoa</taxon>
        <taxon>Chordata</taxon>
        <taxon>Craniata</taxon>
        <taxon>Vertebrata</taxon>
        <taxon>Euteleostomi</taxon>
        <taxon>Actinopterygii</taxon>
        <taxon>Neopterygii</taxon>
        <taxon>Teleostei</taxon>
        <taxon>Osteoglossocephala</taxon>
        <taxon>Osteoglossomorpha</taxon>
        <taxon>Osteoglossiformes</taxon>
        <taxon>Mormyridae</taxon>
        <taxon>Paramormyrops</taxon>
    </lineage>
</organism>
<evidence type="ECO:0000313" key="2">
    <source>
        <dbReference type="Ensembl" id="ENSPKIP00000015232.1"/>
    </source>
</evidence>
<feature type="compositionally biased region" description="Basic and acidic residues" evidence="1">
    <location>
        <begin position="130"/>
        <end position="143"/>
    </location>
</feature>